<dbReference type="InterPro" id="IPR001647">
    <property type="entry name" value="HTH_TetR"/>
</dbReference>
<reference evidence="4 5" key="1">
    <citation type="submission" date="2020-07" db="EMBL/GenBank/DDBJ databases">
        <title>Sequencing the genomes of 1000 actinobacteria strains.</title>
        <authorList>
            <person name="Klenk H.-P."/>
        </authorList>
    </citation>
    <scope>NUCLEOTIDE SEQUENCE [LARGE SCALE GENOMIC DNA]</scope>
    <source>
        <strain evidence="4 5">DSM 23737</strain>
    </source>
</reference>
<gene>
    <name evidence="4" type="ORF">FB555_000956</name>
</gene>
<keyword evidence="5" id="KW-1185">Reference proteome</keyword>
<dbReference type="PANTHER" id="PTHR30328:SF54">
    <property type="entry name" value="HTH-TYPE TRANSCRIPTIONAL REPRESSOR SCO4008"/>
    <property type="match status" value="1"/>
</dbReference>
<evidence type="ECO:0000313" key="4">
    <source>
        <dbReference type="EMBL" id="MBA8828858.1"/>
    </source>
</evidence>
<name>A0A7W3PP51_9MICO</name>
<dbReference type="PRINTS" id="PR00455">
    <property type="entry name" value="HTHTETR"/>
</dbReference>
<dbReference type="PROSITE" id="PS50977">
    <property type="entry name" value="HTH_TETR_2"/>
    <property type="match status" value="1"/>
</dbReference>
<feature type="DNA-binding region" description="H-T-H motif" evidence="2">
    <location>
        <begin position="42"/>
        <end position="61"/>
    </location>
</feature>
<evidence type="ECO:0000256" key="1">
    <source>
        <dbReference type="ARBA" id="ARBA00023125"/>
    </source>
</evidence>
<dbReference type="GO" id="GO:0003677">
    <property type="term" value="F:DNA binding"/>
    <property type="evidence" value="ECO:0007669"/>
    <property type="project" value="UniProtKB-UniRule"/>
</dbReference>
<dbReference type="EMBL" id="JACGWU010000002">
    <property type="protein sequence ID" value="MBA8828858.1"/>
    <property type="molecule type" value="Genomic_DNA"/>
</dbReference>
<dbReference type="Pfam" id="PF17938">
    <property type="entry name" value="TetR_C_29"/>
    <property type="match status" value="1"/>
</dbReference>
<dbReference type="SUPFAM" id="SSF46689">
    <property type="entry name" value="Homeodomain-like"/>
    <property type="match status" value="1"/>
</dbReference>
<dbReference type="Proteomes" id="UP000524237">
    <property type="component" value="Unassembled WGS sequence"/>
</dbReference>
<evidence type="ECO:0000313" key="5">
    <source>
        <dbReference type="Proteomes" id="UP000524237"/>
    </source>
</evidence>
<organism evidence="4 5">
    <name type="scientific">Alpinimonas psychrophila</name>
    <dbReference type="NCBI Taxonomy" id="748908"/>
    <lineage>
        <taxon>Bacteria</taxon>
        <taxon>Bacillati</taxon>
        <taxon>Actinomycetota</taxon>
        <taxon>Actinomycetes</taxon>
        <taxon>Micrococcales</taxon>
        <taxon>Microbacteriaceae</taxon>
        <taxon>Alpinimonas</taxon>
    </lineage>
</organism>
<dbReference type="InterPro" id="IPR050109">
    <property type="entry name" value="HTH-type_TetR-like_transc_reg"/>
</dbReference>
<evidence type="ECO:0000259" key="3">
    <source>
        <dbReference type="PROSITE" id="PS50977"/>
    </source>
</evidence>
<dbReference type="Pfam" id="PF00440">
    <property type="entry name" value="TetR_N"/>
    <property type="match status" value="1"/>
</dbReference>
<dbReference type="SUPFAM" id="SSF48498">
    <property type="entry name" value="Tetracyclin repressor-like, C-terminal domain"/>
    <property type="match status" value="1"/>
</dbReference>
<dbReference type="PANTHER" id="PTHR30328">
    <property type="entry name" value="TRANSCRIPTIONAL REPRESSOR"/>
    <property type="match status" value="1"/>
</dbReference>
<dbReference type="AlphaFoldDB" id="A0A7W3PP51"/>
<feature type="domain" description="HTH tetR-type" evidence="3">
    <location>
        <begin position="19"/>
        <end position="79"/>
    </location>
</feature>
<dbReference type="Gene3D" id="1.10.357.10">
    <property type="entry name" value="Tetracycline Repressor, domain 2"/>
    <property type="match status" value="1"/>
</dbReference>
<dbReference type="InterPro" id="IPR009057">
    <property type="entry name" value="Homeodomain-like_sf"/>
</dbReference>
<dbReference type="RefSeq" id="WP_182484309.1">
    <property type="nucleotide sequence ID" value="NZ_JACGWU010000002.1"/>
</dbReference>
<dbReference type="InterPro" id="IPR041474">
    <property type="entry name" value="NicS_C"/>
</dbReference>
<dbReference type="InterPro" id="IPR036271">
    <property type="entry name" value="Tet_transcr_reg_TetR-rel_C_sf"/>
</dbReference>
<dbReference type="GO" id="GO:0006355">
    <property type="term" value="P:regulation of DNA-templated transcription"/>
    <property type="evidence" value="ECO:0007669"/>
    <property type="project" value="UniProtKB-ARBA"/>
</dbReference>
<proteinExistence type="predicted"/>
<sequence>MSLPEVDAVKSESRRRNPKATKADILRVATAEFAANGFAGARVDEIAAETATTKRMIYYYFGSKEGLYLEVMESAYERVRGLEREMEVAGLDPVQGLRHLAQLTYDHHTSHRDFVRLVQIENIHRAEHISESTRIQELNSQAIETLAGIINRGVKAGLFRDDIDALDAHMIISSYAIFHVANRYTFRTVFGRDLLEDKRHERYRKLAGDIIVATLSMK</sequence>
<evidence type="ECO:0000256" key="2">
    <source>
        <dbReference type="PROSITE-ProRule" id="PRU00335"/>
    </source>
</evidence>
<protein>
    <submittedName>
        <fullName evidence="4">AcrR family transcriptional regulator</fullName>
    </submittedName>
</protein>
<comment type="caution">
    <text evidence="4">The sequence shown here is derived from an EMBL/GenBank/DDBJ whole genome shotgun (WGS) entry which is preliminary data.</text>
</comment>
<keyword evidence="1 2" id="KW-0238">DNA-binding</keyword>
<accession>A0A7W3PP51</accession>